<feature type="compositionally biased region" description="Polar residues" evidence="12">
    <location>
        <begin position="631"/>
        <end position="652"/>
    </location>
</feature>
<dbReference type="InterPro" id="IPR034182">
    <property type="entry name" value="Kexin/furin"/>
</dbReference>
<dbReference type="PROSITE" id="PS00137">
    <property type="entry name" value="SUBTILASE_HIS"/>
    <property type="match status" value="1"/>
</dbReference>
<dbReference type="InterPro" id="IPR032815">
    <property type="entry name" value="S8_pro-domain"/>
</dbReference>
<evidence type="ECO:0000256" key="14">
    <source>
        <dbReference type="SAM" id="SignalP"/>
    </source>
</evidence>
<dbReference type="InterPro" id="IPR015500">
    <property type="entry name" value="Peptidase_S8_subtilisin-rel"/>
</dbReference>
<evidence type="ECO:0000256" key="4">
    <source>
        <dbReference type="ARBA" id="ARBA00022729"/>
    </source>
</evidence>
<accession>A0A8J9YMZ5</accession>
<dbReference type="GO" id="GO:0005802">
    <property type="term" value="C:trans-Golgi network"/>
    <property type="evidence" value="ECO:0007669"/>
    <property type="project" value="TreeGrafter"/>
</dbReference>
<keyword evidence="9" id="KW-0325">Glycoprotein</keyword>
<dbReference type="InterPro" id="IPR023827">
    <property type="entry name" value="Peptidase_S8_Asp-AS"/>
</dbReference>
<evidence type="ECO:0000313" key="16">
    <source>
        <dbReference type="EMBL" id="CAH1240034.1"/>
    </source>
</evidence>
<feature type="chain" id="PRO_5035421901" evidence="14">
    <location>
        <begin position="19"/>
        <end position="894"/>
    </location>
</feature>
<evidence type="ECO:0000256" key="3">
    <source>
        <dbReference type="ARBA" id="ARBA00022685"/>
    </source>
</evidence>
<feature type="transmembrane region" description="Helical" evidence="13">
    <location>
        <begin position="829"/>
        <end position="849"/>
    </location>
</feature>
<sequence>MQVKLVVFLSLLMSVVSSNNPPHEKTWAVQLEGGSEEALRIAQKAGLTLVKKIFGDYYLFKEEAVRRARLKSYKDSARILKAEQTVKMVKAQLPHTRQLYVHQQGHQGVVLNDPMWGSQTYLHTGAVHMNVLPAWERTQKGEGVVVGVIDDGIFTNQPDLRDNLAPGLSYDVLAETTDPTPNIPQSSHGTNCAGIIAAVHNNSFCGVGVAYKAKVAGIKMFSGAITELSDAQEASALSHEHRSISIYSCSWGPSDWNNALEGPDTVAKEALVMTAREGPNGAGSIFVFSTGNGGTYNDSCAYNGYINTNNTIGIGGLLHDGSVPSFAEACTSVFAVTYSRDYTGDTANMVVPYRASGCTTATFAGTSPAAAMAAGVFALVLSANDQLSVRDVQHLVTRTSRNTGICGQTWKENSAGFRVSDYCGFGLLDAGRLTAMAANWNCVPEQASCTEQREGASVNIPQNGEVRTSITVTPDSCVVNYLEHVLLTVRITFPHRGHLRIRLTSPGGTVSDIVPGRATDMEPHLEWTFMTLHHWGESAVGTWQLSIQNTHPHLSSTGVLEGSTLTLLGTATDPADSSTGPGSTPGTDTTPRSVATSSPSDESTQKNEVMPTTRTQSPSPQLTSSTARLAAQTTRGPTTELRQTTILPQASTRALLPTTATKQQTAVTTIETTSRQPTTTETTTTQLTTTEAHATQPTTTEAHTTQPTTTEATTIQTTTTGTTTTQPTTTKLHTTQQTTTETHTTKPSTTMTHITQPTTTETHTTQPTTTTTHITQPATTKTHTIQPTAAKTHTIQPTAAKTQAVTELVHNPAQRGNSDTLLPGINTPVSAVIICFICIIAIVAVLFTIRHCRQYKHNSSHVDNTIHPGLQPPSPSMYSYRYKEGNDWVQVTVI</sequence>
<reference evidence="16" key="1">
    <citation type="submission" date="2022-01" db="EMBL/GenBank/DDBJ databases">
        <authorList>
            <person name="Braso-Vives M."/>
        </authorList>
    </citation>
    <scope>NUCLEOTIDE SEQUENCE</scope>
</reference>
<feature type="compositionally biased region" description="Low complexity" evidence="12">
    <location>
        <begin position="658"/>
        <end position="786"/>
    </location>
</feature>
<evidence type="ECO:0000256" key="9">
    <source>
        <dbReference type="ARBA" id="ARBA00023180"/>
    </source>
</evidence>
<keyword evidence="5 11" id="KW-0378">Hydrolase</keyword>
<dbReference type="Gene3D" id="2.60.120.260">
    <property type="entry name" value="Galactose-binding domain-like"/>
    <property type="match status" value="1"/>
</dbReference>
<protein>
    <submittedName>
        <fullName evidence="16">PCSK6 protein</fullName>
    </submittedName>
</protein>
<feature type="compositionally biased region" description="Low complexity" evidence="12">
    <location>
        <begin position="576"/>
        <end position="591"/>
    </location>
</feature>
<dbReference type="GO" id="GO:0004252">
    <property type="term" value="F:serine-type endopeptidase activity"/>
    <property type="evidence" value="ECO:0007669"/>
    <property type="project" value="UniProtKB-UniRule"/>
</dbReference>
<dbReference type="PROSITE" id="PS51892">
    <property type="entry name" value="SUBTILASE"/>
    <property type="match status" value="1"/>
</dbReference>
<dbReference type="FunFam" id="2.60.120.260:FF:000006">
    <property type="entry name" value="Proprotein convertase subtilisin/kexin type 5"/>
    <property type="match status" value="1"/>
</dbReference>
<feature type="domain" description="P/Homo B" evidence="15">
    <location>
        <begin position="442"/>
        <end position="573"/>
    </location>
</feature>
<evidence type="ECO:0000256" key="7">
    <source>
        <dbReference type="ARBA" id="ARBA00023145"/>
    </source>
</evidence>
<evidence type="ECO:0000256" key="10">
    <source>
        <dbReference type="PIRSR" id="PIRSR615500-1"/>
    </source>
</evidence>
<dbReference type="FunFam" id="3.40.50.200:FF:000021">
    <property type="entry name" value="Proprotein convertase subtilisin/kexin type 5a"/>
    <property type="match status" value="1"/>
</dbReference>
<evidence type="ECO:0000256" key="8">
    <source>
        <dbReference type="ARBA" id="ARBA00023157"/>
    </source>
</evidence>
<dbReference type="GO" id="GO:0000139">
    <property type="term" value="C:Golgi membrane"/>
    <property type="evidence" value="ECO:0007669"/>
    <property type="project" value="TreeGrafter"/>
</dbReference>
<feature type="compositionally biased region" description="Low complexity" evidence="12">
    <location>
        <begin position="611"/>
        <end position="626"/>
    </location>
</feature>
<evidence type="ECO:0000256" key="12">
    <source>
        <dbReference type="SAM" id="MobiDB-lite"/>
    </source>
</evidence>
<dbReference type="EMBL" id="OV696696">
    <property type="protein sequence ID" value="CAH1240034.1"/>
    <property type="molecule type" value="Genomic_DNA"/>
</dbReference>
<feature type="active site" description="Charge relay system" evidence="10 11">
    <location>
        <position position="150"/>
    </location>
</feature>
<dbReference type="PROSITE" id="PS00136">
    <property type="entry name" value="SUBTILASE_ASP"/>
    <property type="match status" value="1"/>
</dbReference>
<evidence type="ECO:0000256" key="13">
    <source>
        <dbReference type="SAM" id="Phobius"/>
    </source>
</evidence>
<dbReference type="SUPFAM" id="SSF49785">
    <property type="entry name" value="Galactose-binding domain-like"/>
    <property type="match status" value="1"/>
</dbReference>
<keyword evidence="6 11" id="KW-0720">Serine protease</keyword>
<evidence type="ECO:0000259" key="15">
    <source>
        <dbReference type="PROSITE" id="PS51829"/>
    </source>
</evidence>
<dbReference type="SUPFAM" id="SSF52743">
    <property type="entry name" value="Subtilisin-like"/>
    <property type="match status" value="1"/>
</dbReference>
<dbReference type="SUPFAM" id="SSF54897">
    <property type="entry name" value="Protease propeptides/inhibitors"/>
    <property type="match status" value="1"/>
</dbReference>
<evidence type="ECO:0000256" key="11">
    <source>
        <dbReference type="PROSITE-ProRule" id="PRU01240"/>
    </source>
</evidence>
<evidence type="ECO:0000256" key="6">
    <source>
        <dbReference type="ARBA" id="ARBA00022825"/>
    </source>
</evidence>
<evidence type="ECO:0000313" key="17">
    <source>
        <dbReference type="Proteomes" id="UP000838412"/>
    </source>
</evidence>
<dbReference type="InterPro" id="IPR022398">
    <property type="entry name" value="Peptidase_S8_His-AS"/>
</dbReference>
<evidence type="ECO:0000256" key="5">
    <source>
        <dbReference type="ARBA" id="ARBA00022801"/>
    </source>
</evidence>
<keyword evidence="3" id="KW-0165">Cleavage on pair of basic residues</keyword>
<dbReference type="InterPro" id="IPR000209">
    <property type="entry name" value="Peptidase_S8/S53_dom"/>
</dbReference>
<keyword evidence="13" id="KW-0472">Membrane</keyword>
<feature type="active site" description="Charge relay system" evidence="10 11">
    <location>
        <position position="367"/>
    </location>
</feature>
<keyword evidence="4 14" id="KW-0732">Signal</keyword>
<dbReference type="Pfam" id="PF00082">
    <property type="entry name" value="Peptidase_S8"/>
    <property type="match status" value="1"/>
</dbReference>
<feature type="compositionally biased region" description="Polar residues" evidence="12">
    <location>
        <begin position="592"/>
        <end position="602"/>
    </location>
</feature>
<dbReference type="InterPro" id="IPR038466">
    <property type="entry name" value="S8_pro-domain_sf"/>
</dbReference>
<dbReference type="Gene3D" id="3.30.70.850">
    <property type="entry name" value="Peptidase S8, pro-domain"/>
    <property type="match status" value="1"/>
</dbReference>
<keyword evidence="17" id="KW-1185">Reference proteome</keyword>
<dbReference type="CDD" id="cd04059">
    <property type="entry name" value="Peptidases_S8_Protein_convertases_Kexins_Furin-like"/>
    <property type="match status" value="1"/>
</dbReference>
<dbReference type="PANTHER" id="PTHR42884">
    <property type="entry name" value="PROPROTEIN CONVERTASE SUBTILISIN/KEXIN-RELATED"/>
    <property type="match status" value="1"/>
</dbReference>
<evidence type="ECO:0000256" key="2">
    <source>
        <dbReference type="ARBA" id="ARBA00022670"/>
    </source>
</evidence>
<keyword evidence="13" id="KW-1133">Transmembrane helix</keyword>
<dbReference type="Pfam" id="PF01483">
    <property type="entry name" value="P_proprotein"/>
    <property type="match status" value="1"/>
</dbReference>
<feature type="region of interest" description="Disordered" evidence="12">
    <location>
        <begin position="569"/>
        <end position="790"/>
    </location>
</feature>
<keyword evidence="8" id="KW-1015">Disulfide bond</keyword>
<keyword evidence="2 11" id="KW-0645">Protease</keyword>
<dbReference type="InterPro" id="IPR002884">
    <property type="entry name" value="P_dom"/>
</dbReference>
<name>A0A8J9YMZ5_BRALA</name>
<dbReference type="PANTHER" id="PTHR42884:SF31">
    <property type="entry name" value="PROPROTEIN CONVERTASE SUBTILISIN_KEXIN TYPE 5"/>
    <property type="match status" value="1"/>
</dbReference>
<feature type="active site" description="Charge relay system" evidence="10 11">
    <location>
        <position position="188"/>
    </location>
</feature>
<dbReference type="Proteomes" id="UP000838412">
    <property type="component" value="Chromosome 11"/>
</dbReference>
<feature type="signal peptide" evidence="14">
    <location>
        <begin position="1"/>
        <end position="18"/>
    </location>
</feature>
<gene>
    <name evidence="16" type="primary">PCSK6</name>
    <name evidence="16" type="ORF">BLAG_LOCUS4131</name>
</gene>
<proteinExistence type="inferred from homology"/>
<dbReference type="PRINTS" id="PR00723">
    <property type="entry name" value="SUBTILISIN"/>
</dbReference>
<keyword evidence="7" id="KW-0865">Zymogen</keyword>
<organism evidence="16 17">
    <name type="scientific">Branchiostoma lanceolatum</name>
    <name type="common">Common lancelet</name>
    <name type="synonym">Amphioxus lanceolatum</name>
    <dbReference type="NCBI Taxonomy" id="7740"/>
    <lineage>
        <taxon>Eukaryota</taxon>
        <taxon>Metazoa</taxon>
        <taxon>Chordata</taxon>
        <taxon>Cephalochordata</taxon>
        <taxon>Leptocardii</taxon>
        <taxon>Amphioxiformes</taxon>
        <taxon>Branchiostomatidae</taxon>
        <taxon>Branchiostoma</taxon>
    </lineage>
</organism>
<keyword evidence="13" id="KW-0812">Transmembrane</keyword>
<dbReference type="InterPro" id="IPR008979">
    <property type="entry name" value="Galactose-bd-like_sf"/>
</dbReference>
<dbReference type="Gene3D" id="3.40.50.200">
    <property type="entry name" value="Peptidase S8/S53 domain"/>
    <property type="match status" value="1"/>
</dbReference>
<dbReference type="OrthoDB" id="5985530at2759"/>
<dbReference type="GO" id="GO:0016486">
    <property type="term" value="P:peptide hormone processing"/>
    <property type="evidence" value="ECO:0007669"/>
    <property type="project" value="TreeGrafter"/>
</dbReference>
<dbReference type="PROSITE" id="PS51829">
    <property type="entry name" value="P_HOMO_B"/>
    <property type="match status" value="1"/>
</dbReference>
<dbReference type="InterPro" id="IPR036852">
    <property type="entry name" value="Peptidase_S8/S53_dom_sf"/>
</dbReference>
<comment type="similarity">
    <text evidence="1">Belongs to the peptidase S8 family. Furin subfamily.</text>
</comment>
<dbReference type="AlphaFoldDB" id="A0A8J9YMZ5"/>
<dbReference type="Pfam" id="PF16470">
    <property type="entry name" value="S8_pro-domain"/>
    <property type="match status" value="1"/>
</dbReference>
<evidence type="ECO:0000256" key="1">
    <source>
        <dbReference type="ARBA" id="ARBA00005325"/>
    </source>
</evidence>